<dbReference type="eggNOG" id="COG1309">
    <property type="taxonomic scope" value="Bacteria"/>
</dbReference>
<dbReference type="InterPro" id="IPR050109">
    <property type="entry name" value="HTH-type_TetR-like_transc_reg"/>
</dbReference>
<dbReference type="SUPFAM" id="SSF48498">
    <property type="entry name" value="Tetracyclin repressor-like, C-terminal domain"/>
    <property type="match status" value="1"/>
</dbReference>
<evidence type="ECO:0000256" key="4">
    <source>
        <dbReference type="PROSITE-ProRule" id="PRU00335"/>
    </source>
</evidence>
<dbReference type="GO" id="GO:0045892">
    <property type="term" value="P:negative regulation of DNA-templated transcription"/>
    <property type="evidence" value="ECO:0007669"/>
    <property type="project" value="UniProtKB-ARBA"/>
</dbReference>
<keyword evidence="2 4" id="KW-0238">DNA-binding</keyword>
<protein>
    <submittedName>
        <fullName evidence="6">Transcriptional regulator, TetR family domain protein</fullName>
    </submittedName>
</protein>
<dbReference type="SUPFAM" id="SSF46689">
    <property type="entry name" value="Homeodomain-like"/>
    <property type="match status" value="1"/>
</dbReference>
<accession>B0C9A6</accession>
<dbReference type="InterPro" id="IPR001647">
    <property type="entry name" value="HTH_TetR"/>
</dbReference>
<evidence type="ECO:0000256" key="1">
    <source>
        <dbReference type="ARBA" id="ARBA00023015"/>
    </source>
</evidence>
<dbReference type="RefSeq" id="WP_012163234.1">
    <property type="nucleotide sequence ID" value="NC_009925.1"/>
</dbReference>
<evidence type="ECO:0000259" key="5">
    <source>
        <dbReference type="PROSITE" id="PS50977"/>
    </source>
</evidence>
<dbReference type="PRINTS" id="PR00455">
    <property type="entry name" value="HTHTETR"/>
</dbReference>
<keyword evidence="3" id="KW-0804">Transcription</keyword>
<organism evidence="6 7">
    <name type="scientific">Acaryochloris marina (strain MBIC 11017)</name>
    <dbReference type="NCBI Taxonomy" id="329726"/>
    <lineage>
        <taxon>Bacteria</taxon>
        <taxon>Bacillati</taxon>
        <taxon>Cyanobacteriota</taxon>
        <taxon>Cyanophyceae</taxon>
        <taxon>Acaryochloridales</taxon>
        <taxon>Acaryochloridaceae</taxon>
        <taxon>Acaryochloris</taxon>
    </lineage>
</organism>
<feature type="domain" description="HTH tetR-type" evidence="5">
    <location>
        <begin position="9"/>
        <end position="69"/>
    </location>
</feature>
<dbReference type="Gene3D" id="1.10.10.60">
    <property type="entry name" value="Homeodomain-like"/>
    <property type="match status" value="1"/>
</dbReference>
<gene>
    <name evidence="6" type="ordered locus">AM1_2787</name>
</gene>
<dbReference type="PANTHER" id="PTHR30055:SF229">
    <property type="entry name" value="HTH-TYPE TRANSCRIPTIONAL REPRESSOR RV1474C"/>
    <property type="match status" value="1"/>
</dbReference>
<dbReference type="PANTHER" id="PTHR30055">
    <property type="entry name" value="HTH-TYPE TRANSCRIPTIONAL REGULATOR RUTR"/>
    <property type="match status" value="1"/>
</dbReference>
<dbReference type="PROSITE" id="PS50977">
    <property type="entry name" value="HTH_TETR_2"/>
    <property type="match status" value="1"/>
</dbReference>
<dbReference type="STRING" id="329726.AM1_2787"/>
<dbReference type="FunFam" id="1.10.10.60:FF:000141">
    <property type="entry name" value="TetR family transcriptional regulator"/>
    <property type="match status" value="1"/>
</dbReference>
<dbReference type="GO" id="GO:0003700">
    <property type="term" value="F:DNA-binding transcription factor activity"/>
    <property type="evidence" value="ECO:0007669"/>
    <property type="project" value="TreeGrafter"/>
</dbReference>
<dbReference type="Pfam" id="PF00440">
    <property type="entry name" value="TetR_N"/>
    <property type="match status" value="1"/>
</dbReference>
<proteinExistence type="predicted"/>
<reference evidence="6 7" key="1">
    <citation type="journal article" date="2008" name="Proc. Natl. Acad. Sci. U.S.A.">
        <title>Niche adaptation and genome expansion in the chlorophyll d-producing cyanobacterium Acaryochloris marina.</title>
        <authorList>
            <person name="Swingley W.D."/>
            <person name="Chen M."/>
            <person name="Cheung P.C."/>
            <person name="Conrad A.L."/>
            <person name="Dejesa L.C."/>
            <person name="Hao J."/>
            <person name="Honchak B.M."/>
            <person name="Karbach L.E."/>
            <person name="Kurdoglu A."/>
            <person name="Lahiri S."/>
            <person name="Mastrian S.D."/>
            <person name="Miyashita H."/>
            <person name="Page L."/>
            <person name="Ramakrishna P."/>
            <person name="Satoh S."/>
            <person name="Sattley W.M."/>
            <person name="Shimada Y."/>
            <person name="Taylor H.L."/>
            <person name="Tomo T."/>
            <person name="Tsuchiya T."/>
            <person name="Wang Z.T."/>
            <person name="Raymond J."/>
            <person name="Mimuro M."/>
            <person name="Blankenship R.E."/>
            <person name="Touchman J.W."/>
        </authorList>
    </citation>
    <scope>NUCLEOTIDE SEQUENCE [LARGE SCALE GENOMIC DNA]</scope>
    <source>
        <strain evidence="7">MBIC 11017</strain>
    </source>
</reference>
<dbReference type="HOGENOM" id="CLU_069356_12_2_3"/>
<dbReference type="InterPro" id="IPR036271">
    <property type="entry name" value="Tet_transcr_reg_TetR-rel_C_sf"/>
</dbReference>
<keyword evidence="1" id="KW-0805">Transcription regulation</keyword>
<dbReference type="EMBL" id="CP000828">
    <property type="protein sequence ID" value="ABW27787.1"/>
    <property type="molecule type" value="Genomic_DNA"/>
</dbReference>
<dbReference type="OrthoDB" id="2373640at2"/>
<dbReference type="Gene3D" id="1.10.357.10">
    <property type="entry name" value="Tetracycline Repressor, domain 2"/>
    <property type="match status" value="1"/>
</dbReference>
<dbReference type="Proteomes" id="UP000000268">
    <property type="component" value="Chromosome"/>
</dbReference>
<evidence type="ECO:0000256" key="3">
    <source>
        <dbReference type="ARBA" id="ARBA00023163"/>
    </source>
</evidence>
<keyword evidence="7" id="KW-1185">Reference proteome</keyword>
<sequence>MSPKIVDREAKRQAILAAAIAVFAEKGYHATKMADIARKAEMGKGTLYEYFRTKEELPKSIFGLMLEAFDQEISQLEQAHADPVDAIMAGIQLCFQDLDEFAYVTPLVFEILGNKDLDRSIGLSEDFKQWLEGINQFFIAQIQAGQAQGKISSKLSAPIFARMLVSILDGMATHYCMFHFQPDFFMAQVKALEDMVCSYLVSSIGDKQ</sequence>
<dbReference type="KEGG" id="amr:AM1_2787"/>
<dbReference type="AlphaFoldDB" id="B0C9A6"/>
<evidence type="ECO:0000313" key="7">
    <source>
        <dbReference type="Proteomes" id="UP000000268"/>
    </source>
</evidence>
<evidence type="ECO:0000313" key="6">
    <source>
        <dbReference type="EMBL" id="ABW27787.1"/>
    </source>
</evidence>
<dbReference type="InterPro" id="IPR009057">
    <property type="entry name" value="Homeodomain-like_sf"/>
</dbReference>
<name>B0C9A6_ACAM1</name>
<evidence type="ECO:0000256" key="2">
    <source>
        <dbReference type="ARBA" id="ARBA00023125"/>
    </source>
</evidence>
<feature type="DNA-binding region" description="H-T-H motif" evidence="4">
    <location>
        <begin position="32"/>
        <end position="51"/>
    </location>
</feature>
<dbReference type="GO" id="GO:0000976">
    <property type="term" value="F:transcription cis-regulatory region binding"/>
    <property type="evidence" value="ECO:0007669"/>
    <property type="project" value="TreeGrafter"/>
</dbReference>